<dbReference type="Proteomes" id="UP001501303">
    <property type="component" value="Unassembled WGS sequence"/>
</dbReference>
<evidence type="ECO:0008006" key="6">
    <source>
        <dbReference type="Google" id="ProtNLM"/>
    </source>
</evidence>
<evidence type="ECO:0000256" key="2">
    <source>
        <dbReference type="SAM" id="Phobius"/>
    </source>
</evidence>
<proteinExistence type="predicted"/>
<organism evidence="4 5">
    <name type="scientific">Streptomyces sodiiphilus</name>
    <dbReference type="NCBI Taxonomy" id="226217"/>
    <lineage>
        <taxon>Bacteria</taxon>
        <taxon>Bacillati</taxon>
        <taxon>Actinomycetota</taxon>
        <taxon>Actinomycetes</taxon>
        <taxon>Kitasatosporales</taxon>
        <taxon>Streptomycetaceae</taxon>
        <taxon>Streptomyces</taxon>
    </lineage>
</organism>
<feature type="region of interest" description="Disordered" evidence="1">
    <location>
        <begin position="25"/>
        <end position="108"/>
    </location>
</feature>
<evidence type="ECO:0000256" key="3">
    <source>
        <dbReference type="SAM" id="SignalP"/>
    </source>
</evidence>
<feature type="signal peptide" evidence="3">
    <location>
        <begin position="1"/>
        <end position="26"/>
    </location>
</feature>
<accession>A0ABN2PII3</accession>
<feature type="compositionally biased region" description="Basic and acidic residues" evidence="1">
    <location>
        <begin position="52"/>
        <end position="63"/>
    </location>
</feature>
<sequence length="138" mass="13572">MTVSRGSAMAVLIVAALLVPAGSAVAEPEAAPGPRGSLGAPAMLPDGGDDLPDGRRADGRPGGRADGPAAASDPAERFRPGGPAGEEGSEESAPGPVARDEGLLPPGSREVLPVLPLGTGLVFLGLGIAAFGLRLRRP</sequence>
<comment type="caution">
    <text evidence="4">The sequence shown here is derived from an EMBL/GenBank/DDBJ whole genome shotgun (WGS) entry which is preliminary data.</text>
</comment>
<keyword evidence="2" id="KW-1133">Transmembrane helix</keyword>
<dbReference type="EMBL" id="BAAAMJ010000032">
    <property type="protein sequence ID" value="GAA1922785.1"/>
    <property type="molecule type" value="Genomic_DNA"/>
</dbReference>
<keyword evidence="5" id="KW-1185">Reference proteome</keyword>
<name>A0ABN2PII3_9ACTN</name>
<evidence type="ECO:0000313" key="4">
    <source>
        <dbReference type="EMBL" id="GAA1922785.1"/>
    </source>
</evidence>
<evidence type="ECO:0000256" key="1">
    <source>
        <dbReference type="SAM" id="MobiDB-lite"/>
    </source>
</evidence>
<gene>
    <name evidence="4" type="ORF">GCM10009716_34080</name>
</gene>
<evidence type="ECO:0000313" key="5">
    <source>
        <dbReference type="Proteomes" id="UP001501303"/>
    </source>
</evidence>
<feature type="chain" id="PRO_5047041260" description="Gram-positive cocci surface proteins LPxTG domain-containing protein" evidence="3">
    <location>
        <begin position="27"/>
        <end position="138"/>
    </location>
</feature>
<keyword evidence="2" id="KW-0472">Membrane</keyword>
<protein>
    <recommendedName>
        <fullName evidence="6">Gram-positive cocci surface proteins LPxTG domain-containing protein</fullName>
    </recommendedName>
</protein>
<keyword evidence="3" id="KW-0732">Signal</keyword>
<feature type="transmembrane region" description="Helical" evidence="2">
    <location>
        <begin position="111"/>
        <end position="133"/>
    </location>
</feature>
<dbReference type="RefSeq" id="WP_344263246.1">
    <property type="nucleotide sequence ID" value="NZ_BAAAMJ010000032.1"/>
</dbReference>
<reference evidence="4 5" key="1">
    <citation type="journal article" date="2019" name="Int. J. Syst. Evol. Microbiol.">
        <title>The Global Catalogue of Microorganisms (GCM) 10K type strain sequencing project: providing services to taxonomists for standard genome sequencing and annotation.</title>
        <authorList>
            <consortium name="The Broad Institute Genomics Platform"/>
            <consortium name="The Broad Institute Genome Sequencing Center for Infectious Disease"/>
            <person name="Wu L."/>
            <person name="Ma J."/>
        </authorList>
    </citation>
    <scope>NUCLEOTIDE SEQUENCE [LARGE SCALE GENOMIC DNA]</scope>
    <source>
        <strain evidence="4 5">JCM 13581</strain>
    </source>
</reference>
<keyword evidence="2" id="KW-0812">Transmembrane</keyword>